<protein>
    <submittedName>
        <fullName evidence="2">Uncharacterized protein</fullName>
    </submittedName>
</protein>
<dbReference type="OrthoDB" id="2196314at2759"/>
<feature type="region of interest" description="Disordered" evidence="1">
    <location>
        <begin position="60"/>
        <end position="147"/>
    </location>
</feature>
<dbReference type="VEuPathDB" id="MicrosporidiaDB:NEQG_01678"/>
<accession>I3EG87</accession>
<organism evidence="2 3">
    <name type="scientific">Nematocida parisii (strain ERTm3)</name>
    <name type="common">Nematode killer fungus</name>
    <dbReference type="NCBI Taxonomy" id="935791"/>
    <lineage>
        <taxon>Eukaryota</taxon>
        <taxon>Fungi</taxon>
        <taxon>Fungi incertae sedis</taxon>
        <taxon>Microsporidia</taxon>
        <taxon>Nematocida</taxon>
    </lineage>
</organism>
<proteinExistence type="predicted"/>
<sequence>MDYKKQLQTEYSEWNNKKVKKYQRAIQVKGYTEEQIYNQIENITNIAIKEVEEYLVDYMNKEPLSEEGSADEESSEGANEVSEVSGESESEHSEVEDEDDLSVCSDNDEAESNQSEDADGELSDVQSVDLDKLDEVESNDHDYSSGELNDIYGYLENECEESGDLLDEPALDTLRKLGK</sequence>
<name>I3EG87_NEMP3</name>
<keyword evidence="3" id="KW-1185">Reference proteome</keyword>
<dbReference type="OMA" id="ERDCNES"/>
<dbReference type="AlphaFoldDB" id="I3EG87"/>
<gene>
    <name evidence="2" type="ORF">NEQG_01678</name>
</gene>
<evidence type="ECO:0000313" key="2">
    <source>
        <dbReference type="EMBL" id="EIJ88234.1"/>
    </source>
</evidence>
<feature type="compositionally biased region" description="Acidic residues" evidence="1">
    <location>
        <begin position="94"/>
        <end position="122"/>
    </location>
</feature>
<evidence type="ECO:0000313" key="3">
    <source>
        <dbReference type="Proteomes" id="UP000002872"/>
    </source>
</evidence>
<dbReference type="EMBL" id="GL870879">
    <property type="protein sequence ID" value="EIJ88234.1"/>
    <property type="molecule type" value="Genomic_DNA"/>
</dbReference>
<feature type="compositionally biased region" description="Low complexity" evidence="1">
    <location>
        <begin position="76"/>
        <end position="87"/>
    </location>
</feature>
<feature type="compositionally biased region" description="Basic and acidic residues" evidence="1">
    <location>
        <begin position="129"/>
        <end position="144"/>
    </location>
</feature>
<dbReference type="HOGENOM" id="CLU_128865_0_0_1"/>
<dbReference type="InParanoid" id="I3EG87"/>
<evidence type="ECO:0000256" key="1">
    <source>
        <dbReference type="SAM" id="MobiDB-lite"/>
    </source>
</evidence>
<reference evidence="2" key="1">
    <citation type="submission" date="2011-01" db="EMBL/GenBank/DDBJ databases">
        <title>The Genome Sequence of Nematocida parisii strain ERTm3.</title>
        <authorList>
            <consortium name="The Broad Institute Genome Sequencing Platform"/>
            <consortium name="The Broad Institute Genome Sequencing Center for Infectious Disease"/>
            <person name="Cuomo C."/>
            <person name="Troemel E."/>
            <person name="Young S.K."/>
            <person name="Zeng Q."/>
            <person name="Gargeya S."/>
            <person name="Fitzgerald M."/>
            <person name="Haas B."/>
            <person name="Abouelleil A."/>
            <person name="Alvarado L."/>
            <person name="Arachchi H.M."/>
            <person name="Berlin A."/>
            <person name="Chapman S.B."/>
            <person name="Gearin G."/>
            <person name="Goldberg J."/>
            <person name="Griggs A."/>
            <person name="Gujja S."/>
            <person name="Hansen M."/>
            <person name="Heiman D."/>
            <person name="Howarth C."/>
            <person name="Larimer J."/>
            <person name="Lui A."/>
            <person name="MacDonald P.J.P."/>
            <person name="McCowen C."/>
            <person name="Montmayeur A."/>
            <person name="Murphy C."/>
            <person name="Neiman D."/>
            <person name="Pearson M."/>
            <person name="Priest M."/>
            <person name="Roberts A."/>
            <person name="Saif S."/>
            <person name="Shea T."/>
            <person name="Sisk P."/>
            <person name="Stolte C."/>
            <person name="Sykes S."/>
            <person name="Wortman J."/>
            <person name="Nusbaum C."/>
            <person name="Birren B."/>
        </authorList>
    </citation>
    <scope>NUCLEOTIDE SEQUENCE</scope>
    <source>
        <strain evidence="2">ERTm3</strain>
    </source>
</reference>
<dbReference type="Proteomes" id="UP000002872">
    <property type="component" value="Unassembled WGS sequence"/>
</dbReference>